<evidence type="ECO:0000256" key="2">
    <source>
        <dbReference type="ARBA" id="ARBA00022679"/>
    </source>
</evidence>
<dbReference type="GO" id="GO:0016740">
    <property type="term" value="F:transferase activity"/>
    <property type="evidence" value="ECO:0007669"/>
    <property type="project" value="UniProtKB-KW"/>
</dbReference>
<accession>A0ABM7P6X0</accession>
<keyword evidence="2 3" id="KW-0808">Transferase</keyword>
<evidence type="ECO:0000313" key="3">
    <source>
        <dbReference type="EMBL" id="BCS89116.1"/>
    </source>
</evidence>
<reference evidence="3" key="1">
    <citation type="journal article" date="2022" name="Arch. Microbiol.">
        <title>Pseudodesulfovibrio sediminis sp. nov., a mesophilic and neutrophilic sulfate-reducing bacterium isolated from sediment of a brackish lake.</title>
        <authorList>
            <person name="Takahashi A."/>
            <person name="Kojima H."/>
            <person name="Watanabe M."/>
            <person name="Fukui M."/>
        </authorList>
    </citation>
    <scope>NUCLEOTIDE SEQUENCE</scope>
    <source>
        <strain evidence="3">SF6</strain>
    </source>
</reference>
<name>A0ABM7P6X0_9BACT</name>
<protein>
    <submittedName>
        <fullName evidence="3">UDP-N-acetyl-D-mannosaminuronic acid transferase</fullName>
    </submittedName>
</protein>
<dbReference type="InterPro" id="IPR004629">
    <property type="entry name" value="WecG_TagA_CpsF"/>
</dbReference>
<proteinExistence type="predicted"/>
<evidence type="ECO:0000313" key="4">
    <source>
        <dbReference type="Proteomes" id="UP001053296"/>
    </source>
</evidence>
<organism evidence="3 4">
    <name type="scientific">Pseudodesulfovibrio sediminis</name>
    <dbReference type="NCBI Taxonomy" id="2810563"/>
    <lineage>
        <taxon>Bacteria</taxon>
        <taxon>Pseudomonadati</taxon>
        <taxon>Thermodesulfobacteriota</taxon>
        <taxon>Desulfovibrionia</taxon>
        <taxon>Desulfovibrionales</taxon>
        <taxon>Desulfovibrionaceae</taxon>
    </lineage>
</organism>
<evidence type="ECO:0000256" key="1">
    <source>
        <dbReference type="ARBA" id="ARBA00022676"/>
    </source>
</evidence>
<dbReference type="EMBL" id="AP024485">
    <property type="protein sequence ID" value="BCS89116.1"/>
    <property type="molecule type" value="Genomic_DNA"/>
</dbReference>
<dbReference type="NCBIfam" id="TIGR00696">
    <property type="entry name" value="wecG_tagA_cpsF"/>
    <property type="match status" value="1"/>
</dbReference>
<keyword evidence="1" id="KW-0328">Glycosyltransferase</keyword>
<dbReference type="RefSeq" id="WP_229591104.1">
    <property type="nucleotide sequence ID" value="NZ_AP024485.1"/>
</dbReference>
<keyword evidence="4" id="KW-1185">Reference proteome</keyword>
<dbReference type="PANTHER" id="PTHR34136">
    <property type="match status" value="1"/>
</dbReference>
<gene>
    <name evidence="3" type="ORF">PSDVSF_23580</name>
</gene>
<dbReference type="CDD" id="cd06533">
    <property type="entry name" value="Glyco_transf_WecG_TagA"/>
    <property type="match status" value="1"/>
</dbReference>
<dbReference type="PANTHER" id="PTHR34136:SF1">
    <property type="entry name" value="UDP-N-ACETYL-D-MANNOSAMINURONIC ACID TRANSFERASE"/>
    <property type="match status" value="1"/>
</dbReference>
<dbReference type="Pfam" id="PF03808">
    <property type="entry name" value="Glyco_tran_WecG"/>
    <property type="match status" value="1"/>
</dbReference>
<sequence length="241" mass="27271">MSLCNSLKVIGSTAEKEAFLVSLCAVGKPTVVSFLNAHALNLAQKNIRFTAHLREADYLLRDGIGITVLMRVLGKDPGLNMNGTDLIPEIIERFKGRKIALCGTLDPWLAKAAEHIKNEMGQRIIVCLDGFQDHHVYIEELQQKKPDLIILAMGMPRQEELADKLARTLDFPVVVINGGAILDFMAERFPRAPAFWRRIKLEWAFRFFQEPFRLFGRYILGGFSFSLLMVKLKVRERKGAS</sequence>
<dbReference type="Proteomes" id="UP001053296">
    <property type="component" value="Chromosome"/>
</dbReference>